<feature type="transmembrane region" description="Helical" evidence="7">
    <location>
        <begin position="331"/>
        <end position="359"/>
    </location>
</feature>
<dbReference type="EMBL" id="RKHK01000001">
    <property type="protein sequence ID" value="ROR74071.1"/>
    <property type="molecule type" value="Genomic_DNA"/>
</dbReference>
<feature type="transmembrane region" description="Helical" evidence="7">
    <location>
        <begin position="303"/>
        <end position="319"/>
    </location>
</feature>
<keyword evidence="4 7" id="KW-1133">Transmembrane helix</keyword>
<evidence type="ECO:0000313" key="9">
    <source>
        <dbReference type="EMBL" id="ROR74071.1"/>
    </source>
</evidence>
<feature type="domain" description="Metallo-beta-lactamase" evidence="8">
    <location>
        <begin position="584"/>
        <end position="764"/>
    </location>
</feature>
<feature type="transmembrane region" description="Helical" evidence="7">
    <location>
        <begin position="57"/>
        <end position="78"/>
    </location>
</feature>
<evidence type="ECO:0000256" key="5">
    <source>
        <dbReference type="ARBA" id="ARBA00023136"/>
    </source>
</evidence>
<evidence type="ECO:0000259" key="8">
    <source>
        <dbReference type="SMART" id="SM00849"/>
    </source>
</evidence>
<comment type="caution">
    <text evidence="9">The sequence shown here is derived from an EMBL/GenBank/DDBJ whole genome shotgun (WGS) entry which is preliminary data.</text>
</comment>
<dbReference type="Gene3D" id="3.60.15.10">
    <property type="entry name" value="Ribonuclease Z/Hydroxyacylglutathione hydrolase-like"/>
    <property type="match status" value="1"/>
</dbReference>
<dbReference type="SUPFAM" id="SSF56281">
    <property type="entry name" value="Metallo-hydrolase/oxidoreductase"/>
    <property type="match status" value="1"/>
</dbReference>
<feature type="transmembrane region" description="Helical" evidence="7">
    <location>
        <begin position="463"/>
        <end position="483"/>
    </location>
</feature>
<feature type="transmembrane region" description="Helical" evidence="7">
    <location>
        <begin position="495"/>
        <end position="517"/>
    </location>
</feature>
<evidence type="ECO:0000313" key="10">
    <source>
        <dbReference type="Proteomes" id="UP000280668"/>
    </source>
</evidence>
<feature type="transmembrane region" description="Helical" evidence="7">
    <location>
        <begin position="277"/>
        <end position="297"/>
    </location>
</feature>
<protein>
    <submittedName>
        <fullName evidence="9">Competence protein ComEC</fullName>
    </submittedName>
</protein>
<dbReference type="InterPro" id="IPR052159">
    <property type="entry name" value="Competence_DNA_uptake"/>
</dbReference>
<dbReference type="Proteomes" id="UP000280668">
    <property type="component" value="Unassembled WGS sequence"/>
</dbReference>
<evidence type="ECO:0000256" key="4">
    <source>
        <dbReference type="ARBA" id="ARBA00022989"/>
    </source>
</evidence>
<sequence>MSGAWATAGRAAQKRSGEERSREESGPPPIAVDLRLVPAALAAWGAAFAGVGLPPAWGLGIAIGAGALAAVAGGLCLARRVRRAGPVALLLLTGLAALAAALSATSQSHAREISPLTAAAHESGEVQLSGRVLRAPSPLAPSPEGGPRGMRVQLAVEEVDARAHHRWVDGDPAIVIAPASWRDLELGALVTFPASLRATDPGDRAYALAFTYAPPEVVAGPPAALRPVAAVRTALHGVLADRSGQARGLIPGMSVGDDRHLPADVDEAMRSVAMTHLTAISGTHLAIVIGAVLLAGVWLPPPLRVAVAALAMLGFVLLIRPEPSILRASAMASVVLAGLLLGRPSRALPALCLAVAVLMTADPQLAHAYGFILSVLATAGLVTLARPWARWLSHVMPRWLATAISVPAAAQAACGPVVLLLQPALPLYAVPANLLAAPAVPPATLLGVGTALLAPLWPGGAEVLGMAAAAFTWWISWCALTFAELPGAQLPWWGGTPGVVLLAAATAVTLVLLAALGGPRAAAMLWWPVRALRRSSRALRMAGLITVLIAAALALLPVLGRWIAGTTPGALPPDWAAHQCDVGQGSAFLMRSGPDSAVMVDVGDEGMGAARCVQDAGVQHLDLLVLSHPHRDHVGGLAEVLADVTVTEVLLSPATAPEQNVAQVAAELDAAGVPGRVTTASGEASSGHAGAVEWELLWPTDAGAAAMVPRGGAAANDLSLTVLLDDGELSVLALGDLELDGQAGLRQAWQGAGLAEPAVAIMAHHGSGLQDPALATLLSPSLTLVSVGADNTYGHPASSAIDLYTPHGPVLRTDLCGAITLLPGSAYQTERECLE</sequence>
<dbReference type="RefSeq" id="WP_170163297.1">
    <property type="nucleotide sequence ID" value="NZ_RKHK01000001.1"/>
</dbReference>
<dbReference type="NCBIfam" id="TIGR00360">
    <property type="entry name" value="ComEC_N-term"/>
    <property type="match status" value="1"/>
</dbReference>
<dbReference type="GO" id="GO:0005886">
    <property type="term" value="C:plasma membrane"/>
    <property type="evidence" value="ECO:0007669"/>
    <property type="project" value="UniProtKB-SubCell"/>
</dbReference>
<evidence type="ECO:0000256" key="3">
    <source>
        <dbReference type="ARBA" id="ARBA00022692"/>
    </source>
</evidence>
<dbReference type="Pfam" id="PF03772">
    <property type="entry name" value="Competence"/>
    <property type="match status" value="1"/>
</dbReference>
<keyword evidence="10" id="KW-1185">Reference proteome</keyword>
<gene>
    <name evidence="9" type="ORF">EDD31_2468</name>
</gene>
<feature type="transmembrane region" description="Helical" evidence="7">
    <location>
        <begin position="365"/>
        <end position="387"/>
    </location>
</feature>
<evidence type="ECO:0000256" key="2">
    <source>
        <dbReference type="ARBA" id="ARBA00022475"/>
    </source>
</evidence>
<proteinExistence type="predicted"/>
<dbReference type="PANTHER" id="PTHR30619:SF1">
    <property type="entry name" value="RECOMBINATION PROTEIN 2"/>
    <property type="match status" value="1"/>
</dbReference>
<dbReference type="InterPro" id="IPR036866">
    <property type="entry name" value="RibonucZ/Hydroxyglut_hydro"/>
</dbReference>
<keyword evidence="2" id="KW-1003">Cell membrane</keyword>
<reference evidence="9 10" key="1">
    <citation type="submission" date="2018-11" db="EMBL/GenBank/DDBJ databases">
        <title>Sequencing the genomes of 1000 actinobacteria strains.</title>
        <authorList>
            <person name="Klenk H.-P."/>
        </authorList>
    </citation>
    <scope>NUCLEOTIDE SEQUENCE [LARGE SCALE GENOMIC DNA]</scope>
    <source>
        <strain evidence="9 10">DSM 11294</strain>
    </source>
</reference>
<name>A0A3N2BFM8_9MICO</name>
<accession>A0A3N2BFM8</accession>
<feature type="transmembrane region" description="Helical" evidence="7">
    <location>
        <begin position="434"/>
        <end position="456"/>
    </location>
</feature>
<dbReference type="PANTHER" id="PTHR30619">
    <property type="entry name" value="DNA INTERNALIZATION/COMPETENCE PROTEIN COMEC/REC2"/>
    <property type="match status" value="1"/>
</dbReference>
<feature type="compositionally biased region" description="Basic and acidic residues" evidence="6">
    <location>
        <begin position="15"/>
        <end position="25"/>
    </location>
</feature>
<evidence type="ECO:0000256" key="7">
    <source>
        <dbReference type="SAM" id="Phobius"/>
    </source>
</evidence>
<dbReference type="AlphaFoldDB" id="A0A3N2BFM8"/>
<evidence type="ECO:0000256" key="6">
    <source>
        <dbReference type="SAM" id="MobiDB-lite"/>
    </source>
</evidence>
<keyword evidence="3 7" id="KW-0812">Transmembrane</keyword>
<dbReference type="Pfam" id="PF00753">
    <property type="entry name" value="Lactamase_B"/>
    <property type="match status" value="1"/>
</dbReference>
<dbReference type="InterPro" id="IPR004477">
    <property type="entry name" value="ComEC_N"/>
</dbReference>
<keyword evidence="5 7" id="KW-0472">Membrane</keyword>
<dbReference type="SMART" id="SM00849">
    <property type="entry name" value="Lactamase_B"/>
    <property type="match status" value="1"/>
</dbReference>
<feature type="transmembrane region" description="Helical" evidence="7">
    <location>
        <begin position="399"/>
        <end position="422"/>
    </location>
</feature>
<feature type="region of interest" description="Disordered" evidence="6">
    <location>
        <begin position="1"/>
        <end position="29"/>
    </location>
</feature>
<organism evidence="9 10">
    <name type="scientific">Bogoriella caseilytica</name>
    <dbReference type="NCBI Taxonomy" id="56055"/>
    <lineage>
        <taxon>Bacteria</taxon>
        <taxon>Bacillati</taxon>
        <taxon>Actinomycetota</taxon>
        <taxon>Actinomycetes</taxon>
        <taxon>Micrococcales</taxon>
        <taxon>Bogoriellaceae</taxon>
        <taxon>Bogoriella</taxon>
    </lineage>
</organism>
<feature type="transmembrane region" description="Helical" evidence="7">
    <location>
        <begin position="538"/>
        <end position="559"/>
    </location>
</feature>
<evidence type="ECO:0000256" key="1">
    <source>
        <dbReference type="ARBA" id="ARBA00004651"/>
    </source>
</evidence>
<dbReference type="InterPro" id="IPR001279">
    <property type="entry name" value="Metallo-B-lactamas"/>
</dbReference>
<comment type="subcellular location">
    <subcellularLocation>
        <location evidence="1">Cell membrane</location>
        <topology evidence="1">Multi-pass membrane protein</topology>
    </subcellularLocation>
</comment>